<dbReference type="PANTHER" id="PTHR44099:SF4">
    <property type="entry name" value="RABCONNECTIN-3B, ISOFORM A"/>
    <property type="match status" value="1"/>
</dbReference>
<dbReference type="AlphaFoldDB" id="A0AAW0EWC7"/>
<evidence type="ECO:0000256" key="1">
    <source>
        <dbReference type="SAM" id="MobiDB-lite"/>
    </source>
</evidence>
<reference evidence="2 3" key="1">
    <citation type="journal article" date="2021" name="MBio">
        <title>A New Model Trypanosomatid, Novymonas esmeraldas: Genomic Perception of Its 'Candidatus Pandoraea novymonadis' Endosymbiont.</title>
        <authorList>
            <person name="Zakharova A."/>
            <person name="Saura A."/>
            <person name="Butenko A."/>
            <person name="Podesvova L."/>
            <person name="Warmusova S."/>
            <person name="Kostygov A.Y."/>
            <person name="Nenarokova A."/>
            <person name="Lukes J."/>
            <person name="Opperdoes F.R."/>
            <person name="Yurchenko V."/>
        </authorList>
    </citation>
    <scope>NUCLEOTIDE SEQUENCE [LARGE SCALE GENOMIC DNA]</scope>
    <source>
        <strain evidence="2 3">E262AT.01</strain>
    </source>
</reference>
<dbReference type="GO" id="GO:0005737">
    <property type="term" value="C:cytoplasm"/>
    <property type="evidence" value="ECO:0007669"/>
    <property type="project" value="TreeGrafter"/>
</dbReference>
<name>A0AAW0EWC7_9TRYP</name>
<sequence>METLLPLRTKLERGRPLALSLESSRTTLATSPHRVVENGSDLVCVCDGPCCSLYTLVGRELVPLGTYLFRRGENTQVFCVIDCDEVRDYPMSSVAQAATAVNTSAIRLSADGDALFVEFVGDVLVVGTSAGYLAMAFVSADRREVLGKSMRVQESRDSRWCVRYDAQQCVCVSSAAAVTVDIHPDAVGVSTWAGEWEGVAVASVAASQTAPDCFFQAHEDSRDLTVLYAGPERSLRIERFPLLIEGADCGSNVTRVIPKAYTYERWGVCLLAVVYPDAVSFSAWERHSLVATAAVKNELTASFGSAFWKPAAHGARLYVLRSDARCLAYDVVVGKGTRTMQEIVVAHQVTLPGLVACLTGDTESGAFLCWRRGTPLARCTALLQSRAEEDKFEPVEVRRSTRRASSSASVLLLAVVPINSSHGVVCLFSTGECSLSVYKGGAAIQIAAETHPYDATSCLAFDGGAGDYWCVLGFSDGDIRVFAGGHLRATVRVAHCGAVDRLLRLPKINETDDSLFVSMSTEMGTVCFHAGESAAVSRTMCSPSRPLTSCLLDRELEYMFLFSETTCNLWHLPTCRLERAFRSPPGVPGRQLEDLLDCHWASAMSIVTFRFVGAEHYAIRVDADAFISGLAAAPQSLQRVPLDYSLTLTLLLQCLGQPCPNSIAREDALCEALGSLGLAVAGAQTLECAWCAVLMLCGLLSRTSDGVDAAALYASLQSLGESLGVLEAPDASRLADMVLVFFSRFYSSQRSTPAAFRHALQLMVTGMSAAGLRDVLHVLRERSSATVTRRVTPTSDASAAPPSPEDDSAFPALLVLAGLASQRPDYSLNDDAALLSYLRQGTVESLRTVTAALDAGHALGQAAALLVGLAEGHATVCTLDEKGPFHSFVKTLVREAFSGGGGEAKQLALEALERLVAQNVHGFLSTFIVTNFHLHAECRPHMIAFLAHFTRSFPYEAHTTFSVIADMCVSGLVDLSSAGKDAASIYNGAVAQLLRVSVAALPSVSLQPSLQHLAVGRRDGKVVVYNLKAASIVTTFQAHAAPILGVAYSGNIATLDIATIAETLDEVKVWRSASQPSSIASFFSGGGGTAFRLIATAAVPPAGPPVHSAALLIRHFQLNWLSPQCVEFSSPWHGKVPLSLP</sequence>
<dbReference type="EMBL" id="JAECZO010000098">
    <property type="protein sequence ID" value="KAK7197219.1"/>
    <property type="molecule type" value="Genomic_DNA"/>
</dbReference>
<accession>A0AAW0EWC7</accession>
<dbReference type="InterPro" id="IPR036322">
    <property type="entry name" value="WD40_repeat_dom_sf"/>
</dbReference>
<dbReference type="InterPro" id="IPR049916">
    <property type="entry name" value="WDR72-like"/>
</dbReference>
<evidence type="ECO:0000313" key="2">
    <source>
        <dbReference type="EMBL" id="KAK7197219.1"/>
    </source>
</evidence>
<protein>
    <submittedName>
        <fullName evidence="2">Uncharacterized protein</fullName>
    </submittedName>
</protein>
<comment type="caution">
    <text evidence="2">The sequence shown here is derived from an EMBL/GenBank/DDBJ whole genome shotgun (WGS) entry which is preliminary data.</text>
</comment>
<dbReference type="PANTHER" id="PTHR44099">
    <property type="entry name" value="RABCONNECTIN-3B, ISOFORM A"/>
    <property type="match status" value="1"/>
</dbReference>
<keyword evidence="3" id="KW-1185">Reference proteome</keyword>
<gene>
    <name evidence="2" type="ORF">NESM_000667700</name>
</gene>
<dbReference type="Proteomes" id="UP001430356">
    <property type="component" value="Unassembled WGS sequence"/>
</dbReference>
<proteinExistence type="predicted"/>
<evidence type="ECO:0000313" key="3">
    <source>
        <dbReference type="Proteomes" id="UP001430356"/>
    </source>
</evidence>
<dbReference type="SUPFAM" id="SSF50978">
    <property type="entry name" value="WD40 repeat-like"/>
    <property type="match status" value="1"/>
</dbReference>
<dbReference type="Gene3D" id="2.130.10.10">
    <property type="entry name" value="YVTN repeat-like/Quinoprotein amine dehydrogenase"/>
    <property type="match status" value="1"/>
</dbReference>
<feature type="region of interest" description="Disordered" evidence="1">
    <location>
        <begin position="787"/>
        <end position="806"/>
    </location>
</feature>
<dbReference type="InterPro" id="IPR015943">
    <property type="entry name" value="WD40/YVTN_repeat-like_dom_sf"/>
</dbReference>
<organism evidence="2 3">
    <name type="scientific">Novymonas esmeraldas</name>
    <dbReference type="NCBI Taxonomy" id="1808958"/>
    <lineage>
        <taxon>Eukaryota</taxon>
        <taxon>Discoba</taxon>
        <taxon>Euglenozoa</taxon>
        <taxon>Kinetoplastea</taxon>
        <taxon>Metakinetoplastina</taxon>
        <taxon>Trypanosomatida</taxon>
        <taxon>Trypanosomatidae</taxon>
        <taxon>Novymonas</taxon>
    </lineage>
</organism>